<reference evidence="1" key="1">
    <citation type="submission" date="2020-05" db="EMBL/GenBank/DDBJ databases">
        <title>Large-scale comparative analyses of tick genomes elucidate their genetic diversity and vector capacities.</title>
        <authorList>
            <person name="Jia N."/>
            <person name="Wang J."/>
            <person name="Shi W."/>
            <person name="Du L."/>
            <person name="Sun Y."/>
            <person name="Zhan W."/>
            <person name="Jiang J."/>
            <person name="Wang Q."/>
            <person name="Zhang B."/>
            <person name="Ji P."/>
            <person name="Sakyi L.B."/>
            <person name="Cui X."/>
            <person name="Yuan T."/>
            <person name="Jiang B."/>
            <person name="Yang W."/>
            <person name="Lam T.T.-Y."/>
            <person name="Chang Q."/>
            <person name="Ding S."/>
            <person name="Wang X."/>
            <person name="Zhu J."/>
            <person name="Ruan X."/>
            <person name="Zhao L."/>
            <person name="Wei J."/>
            <person name="Que T."/>
            <person name="Du C."/>
            <person name="Cheng J."/>
            <person name="Dai P."/>
            <person name="Han X."/>
            <person name="Huang E."/>
            <person name="Gao Y."/>
            <person name="Liu J."/>
            <person name="Shao H."/>
            <person name="Ye R."/>
            <person name="Li L."/>
            <person name="Wei W."/>
            <person name="Wang X."/>
            <person name="Wang C."/>
            <person name="Yang T."/>
            <person name="Huo Q."/>
            <person name="Li W."/>
            <person name="Guo W."/>
            <person name="Chen H."/>
            <person name="Zhou L."/>
            <person name="Ni X."/>
            <person name="Tian J."/>
            <person name="Zhou Y."/>
            <person name="Sheng Y."/>
            <person name="Liu T."/>
            <person name="Pan Y."/>
            <person name="Xia L."/>
            <person name="Li J."/>
            <person name="Zhao F."/>
            <person name="Cao W."/>
        </authorList>
    </citation>
    <scope>NUCLEOTIDE SEQUENCE</scope>
    <source>
        <strain evidence="1">Dsil-2018</strain>
    </source>
</reference>
<evidence type="ECO:0000313" key="1">
    <source>
        <dbReference type="EMBL" id="KAH7954519.1"/>
    </source>
</evidence>
<accession>A0ACB8CZH0</accession>
<sequence length="525" mass="58317">MSALLSNVLSLNKPLTYQLIRALSSNELWRSLRSVIPDTYLSATFSPASADDLVLALQNSFVSLRDLVRWLELVNAFDALLLLKPDEPVVIRENPQPRLELEARVDVVLRLTCRASSFPPPNYQWFYNGEPLVCDQSTCTGPVLEIHNPTPAHSGNYTCPADKVALIISNSAYSHGETLPLTENDAESLGKALAALNFRIIAFKNLRKGDIAYALNIFLQFLKPGSYSVFYYAGHGFKEDGRDYIQPVDCDDNAPAEDCVCFQEIVEEIRAAPCSLNLIMLDACRDTREQPSSSSVGSTSRTSGIKPQHVRRSTIVVYATSPSTSAVEVDGHPNGLFMEHFSKHVGKSASVHEVILQSLKDFEKHKLASMQVPVVKYDIPGDHSLSDDILDSSVYHQNNKLWLSISSLPSNEEFQIGDTEHTLRIEFSCEKEVFCNSMVVVASVVPCIPNVHVDLQAVECCGGTVLHRSSSVVVVCDLQNVMSRVHLKVVLRDLNSTRTLYHRNIDCGWPLVTSWRFRNESTCAC</sequence>
<protein>
    <submittedName>
        <fullName evidence="1">Uncharacterized protein</fullName>
    </submittedName>
</protein>
<comment type="caution">
    <text evidence="1">The sequence shown here is derived from an EMBL/GenBank/DDBJ whole genome shotgun (WGS) entry which is preliminary data.</text>
</comment>
<organism evidence="1 2">
    <name type="scientific">Dermacentor silvarum</name>
    <name type="common">Tick</name>
    <dbReference type="NCBI Taxonomy" id="543639"/>
    <lineage>
        <taxon>Eukaryota</taxon>
        <taxon>Metazoa</taxon>
        <taxon>Ecdysozoa</taxon>
        <taxon>Arthropoda</taxon>
        <taxon>Chelicerata</taxon>
        <taxon>Arachnida</taxon>
        <taxon>Acari</taxon>
        <taxon>Parasitiformes</taxon>
        <taxon>Ixodida</taxon>
        <taxon>Ixodoidea</taxon>
        <taxon>Ixodidae</taxon>
        <taxon>Rhipicephalinae</taxon>
        <taxon>Dermacentor</taxon>
    </lineage>
</organism>
<keyword evidence="2" id="KW-1185">Reference proteome</keyword>
<proteinExistence type="predicted"/>
<evidence type="ECO:0000313" key="2">
    <source>
        <dbReference type="Proteomes" id="UP000821865"/>
    </source>
</evidence>
<dbReference type="Proteomes" id="UP000821865">
    <property type="component" value="Chromosome 4"/>
</dbReference>
<gene>
    <name evidence="1" type="ORF">HPB49_019364</name>
</gene>
<dbReference type="EMBL" id="CM023473">
    <property type="protein sequence ID" value="KAH7954519.1"/>
    <property type="molecule type" value="Genomic_DNA"/>
</dbReference>
<name>A0ACB8CZH0_DERSI</name>